<dbReference type="PIRSF" id="PIRSF001257">
    <property type="entry name" value="His_trifunctional"/>
    <property type="match status" value="1"/>
</dbReference>
<dbReference type="InterPro" id="IPR001692">
    <property type="entry name" value="Histidinol_DH_CS"/>
</dbReference>
<dbReference type="InterPro" id="IPR016298">
    <property type="entry name" value="Histidine_synth_trifunct"/>
</dbReference>
<evidence type="ECO:0000256" key="20">
    <source>
        <dbReference type="SAM" id="MobiDB-lite"/>
    </source>
</evidence>
<evidence type="ECO:0000259" key="21">
    <source>
        <dbReference type="Pfam" id="PF01502"/>
    </source>
</evidence>
<evidence type="ECO:0000256" key="19">
    <source>
        <dbReference type="PIRNR" id="PIRNR001257"/>
    </source>
</evidence>
<evidence type="ECO:0000256" key="11">
    <source>
        <dbReference type="ARBA" id="ARBA00022801"/>
    </source>
</evidence>
<evidence type="ECO:0000256" key="4">
    <source>
        <dbReference type="ARBA" id="ARBA00004940"/>
    </source>
</evidence>
<dbReference type="EC" id="3.5.4.19" evidence="19"/>
<evidence type="ECO:0000313" key="22">
    <source>
        <dbReference type="EMBL" id="OJK04418.1"/>
    </source>
</evidence>
<dbReference type="PANTHER" id="PTHR21256:SF2">
    <property type="entry name" value="HISTIDINE BIOSYNTHESIS TRIFUNCTIONAL PROTEIN"/>
    <property type="match status" value="1"/>
</dbReference>
<dbReference type="VEuPathDB" id="FungiDB:ASPACDRAFT_20119"/>
<dbReference type="EC" id="1.1.1.23" evidence="19"/>
<dbReference type="PROSITE" id="PS00611">
    <property type="entry name" value="HISOL_DEHYDROGENASE"/>
    <property type="match status" value="1"/>
</dbReference>
<dbReference type="InterPro" id="IPR021130">
    <property type="entry name" value="PRib-ATP_PPHydrolase-like"/>
</dbReference>
<evidence type="ECO:0000313" key="23">
    <source>
        <dbReference type="Proteomes" id="UP000184546"/>
    </source>
</evidence>
<evidence type="ECO:0000256" key="1">
    <source>
        <dbReference type="ARBA" id="ARBA00000024"/>
    </source>
</evidence>
<dbReference type="GO" id="GO:0005524">
    <property type="term" value="F:ATP binding"/>
    <property type="evidence" value="ECO:0007669"/>
    <property type="project" value="UniProtKB-UniRule"/>
</dbReference>
<dbReference type="NCBIfam" id="TIGR03188">
    <property type="entry name" value="histidine_hisI"/>
    <property type="match status" value="1"/>
</dbReference>
<dbReference type="InterPro" id="IPR016161">
    <property type="entry name" value="Ald_DH/histidinol_DH"/>
</dbReference>
<dbReference type="UniPathway" id="UPA00031">
    <property type="reaction ID" value="UER00007"/>
</dbReference>
<keyword evidence="23" id="KW-1185">Reference proteome</keyword>
<evidence type="ECO:0000256" key="3">
    <source>
        <dbReference type="ARBA" id="ARBA00001947"/>
    </source>
</evidence>
<evidence type="ECO:0000256" key="14">
    <source>
        <dbReference type="ARBA" id="ARBA00023002"/>
    </source>
</evidence>
<proteinExistence type="inferred from homology"/>
<keyword evidence="13 19" id="KW-0067">ATP-binding</keyword>
<evidence type="ECO:0000256" key="18">
    <source>
        <dbReference type="ARBA" id="ARBA00049489"/>
    </source>
</evidence>
<evidence type="ECO:0000256" key="7">
    <source>
        <dbReference type="ARBA" id="ARBA00008260"/>
    </source>
</evidence>
<keyword evidence="10 19" id="KW-0547">Nucleotide-binding</keyword>
<dbReference type="SUPFAM" id="SSF141734">
    <property type="entry name" value="HisI-like"/>
    <property type="match status" value="1"/>
</dbReference>
<dbReference type="SUPFAM" id="SSF101386">
    <property type="entry name" value="all-alpha NTP pyrophosphatases"/>
    <property type="match status" value="1"/>
</dbReference>
<dbReference type="GO" id="GO:0004635">
    <property type="term" value="F:phosphoribosyl-AMP cyclohydrolase activity"/>
    <property type="evidence" value="ECO:0007669"/>
    <property type="project" value="UniProtKB-UniRule"/>
</dbReference>
<keyword evidence="14 19" id="KW-0560">Oxidoreductase</keyword>
<dbReference type="GO" id="GO:0051287">
    <property type="term" value="F:NAD binding"/>
    <property type="evidence" value="ECO:0007669"/>
    <property type="project" value="UniProtKB-UniRule"/>
</dbReference>
<keyword evidence="17" id="KW-0511">Multifunctional enzyme</keyword>
<dbReference type="FunFam" id="3.10.20.810:FF:000002">
    <property type="entry name" value="Histidine biosynthesis trifunctional protein"/>
    <property type="match status" value="1"/>
</dbReference>
<dbReference type="FunFam" id="3.40.50.1980:FF:000050">
    <property type="entry name" value="Histidine biosynthesis trifunctional protein"/>
    <property type="match status" value="1"/>
</dbReference>
<comment type="catalytic activity">
    <reaction evidence="2 19">
        <text>1-(5-phospho-beta-D-ribosyl)-ATP + H2O = 1-(5-phospho-beta-D-ribosyl)-5'-AMP + diphosphate + H(+)</text>
        <dbReference type="Rhea" id="RHEA:22828"/>
        <dbReference type="ChEBI" id="CHEBI:15377"/>
        <dbReference type="ChEBI" id="CHEBI:15378"/>
        <dbReference type="ChEBI" id="CHEBI:33019"/>
        <dbReference type="ChEBI" id="CHEBI:59457"/>
        <dbReference type="ChEBI" id="CHEBI:73183"/>
        <dbReference type="EC" id="3.6.1.31"/>
    </reaction>
</comment>
<dbReference type="GeneID" id="30972737"/>
<dbReference type="Proteomes" id="UP000184546">
    <property type="component" value="Unassembled WGS sequence"/>
</dbReference>
<comment type="catalytic activity">
    <reaction evidence="18 19">
        <text>L-histidinol + 2 NAD(+) + H2O = L-histidine + 2 NADH + 3 H(+)</text>
        <dbReference type="Rhea" id="RHEA:20641"/>
        <dbReference type="ChEBI" id="CHEBI:15377"/>
        <dbReference type="ChEBI" id="CHEBI:15378"/>
        <dbReference type="ChEBI" id="CHEBI:57540"/>
        <dbReference type="ChEBI" id="CHEBI:57595"/>
        <dbReference type="ChEBI" id="CHEBI:57699"/>
        <dbReference type="ChEBI" id="CHEBI:57945"/>
        <dbReference type="EC" id="1.1.1.23"/>
    </reaction>
</comment>
<dbReference type="InterPro" id="IPR008179">
    <property type="entry name" value="HisE"/>
</dbReference>
<sequence>MSTPLLVSYDPAAASTGGLSLKQIAYFGRVLIKVSSLAQAEEFLKRNFRLLDVYVDATAIASSGDLVDILNAGAAKIFVTLNQLTTLSEEQSGPSSRVVAIASESQINAFQSWIGGSAERQEAGLSTDASAIKTLAEQLNVNLEAQNLYRTYSGAVTEEALKDTIGQGGVCIVPADALTFDHQQPNGKIVAASLVAARAVTDQSNGLYATTVTDERGICLGLVWSSNESIAEALRTGTGVYQSRKRGLWYKGQSSGDVQELIRIGFDCDSDCLVFVVNQIGRGFCHLGAPSCFGPYNGLARLQKTLQARKADAPAGSYTARLFNEPKLTQAKIMEEADELCRANTKEEIAFEAADLLYFALTRCVAAGVSLEDVERNLDLKSLKVKRRKGDAKGPWAEKAGLTAATTESKPAAPAAPAAPEPAPKKVDDEPLQMTRVITASTPVDQVKEYLKRPSQKSNDAIVALVRPIIQDVRENGDAGVLKYTHKFEKATSLTSPVIRAPFAPELMKLSPETQEALDISISNIKKFHSAQKGSPEGLKVETMPGVVCSRFSRPIERVGLYIPGGTAVLPSTAMMLGVPAMVAGCEKIVLASPPRADGSISPEIVYVAHKVGAESIVLAGGAQAVAAMAYGTESVSKVDKILGPGNQFVTAAKMLVSNDTSAGVSIDMPAGPSEVLVIADKDANPAFVASDLLSQAEHGVDSQVILIAIDLNEEQLQAIEKEVDIQAKALPRVDIVKGSLAHSVTFVVRDLAEAMALSNEYAPEHLILQIQNAEAAVASVKNAGSVFVGQWTPESVGDYSAGTNHSLPTYGYAKQYSGVNLGSFLKHITSSNLTAEGLLGLSRTVEQLAAVEGLDAHKRAVSIRVAHMKKQQQQ</sequence>
<keyword evidence="9" id="KW-0479">Metal-binding</keyword>
<reference evidence="23" key="1">
    <citation type="journal article" date="2017" name="Genome Biol.">
        <title>Comparative genomics reveals high biological diversity and specific adaptations in the industrially and medically important fungal genus Aspergillus.</title>
        <authorList>
            <person name="de Vries R.P."/>
            <person name="Riley R."/>
            <person name="Wiebenga A."/>
            <person name="Aguilar-Osorio G."/>
            <person name="Amillis S."/>
            <person name="Uchima C.A."/>
            <person name="Anderluh G."/>
            <person name="Asadollahi M."/>
            <person name="Askin M."/>
            <person name="Barry K."/>
            <person name="Battaglia E."/>
            <person name="Bayram O."/>
            <person name="Benocci T."/>
            <person name="Braus-Stromeyer S.A."/>
            <person name="Caldana C."/>
            <person name="Canovas D."/>
            <person name="Cerqueira G.C."/>
            <person name="Chen F."/>
            <person name="Chen W."/>
            <person name="Choi C."/>
            <person name="Clum A."/>
            <person name="Dos Santos R.A."/>
            <person name="Damasio A.R."/>
            <person name="Diallinas G."/>
            <person name="Emri T."/>
            <person name="Fekete E."/>
            <person name="Flipphi M."/>
            <person name="Freyberg S."/>
            <person name="Gallo A."/>
            <person name="Gournas C."/>
            <person name="Habgood R."/>
            <person name="Hainaut M."/>
            <person name="Harispe M.L."/>
            <person name="Henrissat B."/>
            <person name="Hilden K.S."/>
            <person name="Hope R."/>
            <person name="Hossain A."/>
            <person name="Karabika E."/>
            <person name="Karaffa L."/>
            <person name="Karanyi Z."/>
            <person name="Krasevec N."/>
            <person name="Kuo A."/>
            <person name="Kusch H."/>
            <person name="LaButti K."/>
            <person name="Lagendijk E.L."/>
            <person name="Lapidus A."/>
            <person name="Levasseur A."/>
            <person name="Lindquist E."/>
            <person name="Lipzen A."/>
            <person name="Logrieco A.F."/>
            <person name="MacCabe A."/>
            <person name="Maekelae M.R."/>
            <person name="Malavazi I."/>
            <person name="Melin P."/>
            <person name="Meyer V."/>
            <person name="Mielnichuk N."/>
            <person name="Miskei M."/>
            <person name="Molnar A.P."/>
            <person name="Mule G."/>
            <person name="Ngan C.Y."/>
            <person name="Orejas M."/>
            <person name="Orosz E."/>
            <person name="Ouedraogo J.P."/>
            <person name="Overkamp K.M."/>
            <person name="Park H.-S."/>
            <person name="Perrone G."/>
            <person name="Piumi F."/>
            <person name="Punt P.J."/>
            <person name="Ram A.F."/>
            <person name="Ramon A."/>
            <person name="Rauscher S."/>
            <person name="Record E."/>
            <person name="Riano-Pachon D.M."/>
            <person name="Robert V."/>
            <person name="Roehrig J."/>
            <person name="Ruller R."/>
            <person name="Salamov A."/>
            <person name="Salih N.S."/>
            <person name="Samson R.A."/>
            <person name="Sandor E."/>
            <person name="Sanguinetti M."/>
            <person name="Schuetze T."/>
            <person name="Sepcic K."/>
            <person name="Shelest E."/>
            <person name="Sherlock G."/>
            <person name="Sophianopoulou V."/>
            <person name="Squina F.M."/>
            <person name="Sun H."/>
            <person name="Susca A."/>
            <person name="Todd R.B."/>
            <person name="Tsang A."/>
            <person name="Unkles S.E."/>
            <person name="van de Wiele N."/>
            <person name="van Rossen-Uffink D."/>
            <person name="Oliveira J.V."/>
            <person name="Vesth T.C."/>
            <person name="Visser J."/>
            <person name="Yu J.-H."/>
            <person name="Zhou M."/>
            <person name="Andersen M.R."/>
            <person name="Archer D.B."/>
            <person name="Baker S.E."/>
            <person name="Benoit I."/>
            <person name="Brakhage A.A."/>
            <person name="Braus G.H."/>
            <person name="Fischer R."/>
            <person name="Frisvad J.C."/>
            <person name="Goldman G.H."/>
            <person name="Houbraken J."/>
            <person name="Oakley B."/>
            <person name="Pocsi I."/>
            <person name="Scazzocchio C."/>
            <person name="Seiboth B."/>
            <person name="vanKuyk P.A."/>
            <person name="Wortman J."/>
            <person name="Dyer P.S."/>
            <person name="Grigoriev I.V."/>
        </authorList>
    </citation>
    <scope>NUCLEOTIDE SEQUENCE [LARGE SCALE GENOMIC DNA]</scope>
    <source>
        <strain evidence="23">ATCC 16872 / CBS 172.66 / WB 5094</strain>
    </source>
</reference>
<dbReference type="FunFam" id="3.40.50.1980:FF:000001">
    <property type="entry name" value="Histidinol dehydrogenase"/>
    <property type="match status" value="1"/>
</dbReference>
<evidence type="ECO:0000256" key="16">
    <source>
        <dbReference type="ARBA" id="ARBA00023102"/>
    </source>
</evidence>
<keyword evidence="11 19" id="KW-0378">Hydrolase</keyword>
<keyword evidence="8 19" id="KW-0028">Amino-acid biosynthesis</keyword>
<dbReference type="GO" id="GO:0004399">
    <property type="term" value="F:histidinol dehydrogenase activity"/>
    <property type="evidence" value="ECO:0007669"/>
    <property type="project" value="UniProtKB-UniRule"/>
</dbReference>
<feature type="domain" description="Phosphoribosyl-AMP cyclohydrolase" evidence="21">
    <location>
        <begin position="222"/>
        <end position="293"/>
    </location>
</feature>
<dbReference type="Pfam" id="PF01503">
    <property type="entry name" value="PRA-PH"/>
    <property type="match status" value="1"/>
</dbReference>
<evidence type="ECO:0000256" key="2">
    <source>
        <dbReference type="ARBA" id="ARBA00001460"/>
    </source>
</evidence>
<dbReference type="EC" id="3.6.1.31" evidence="19"/>
<dbReference type="InterPro" id="IPR002496">
    <property type="entry name" value="PRib_AMP_CycHydrolase_dom"/>
</dbReference>
<dbReference type="HAMAP" id="MF_01024">
    <property type="entry name" value="HisD"/>
    <property type="match status" value="1"/>
</dbReference>
<evidence type="ECO:0000256" key="8">
    <source>
        <dbReference type="ARBA" id="ARBA00022605"/>
    </source>
</evidence>
<name>A0A1L9X7W5_ASPA1</name>
<feature type="region of interest" description="Disordered" evidence="20">
    <location>
        <begin position="394"/>
        <end position="430"/>
    </location>
</feature>
<comment type="pathway">
    <text evidence="4">Amino-acid biosynthesis; L-histidine biosynthesis; L-histidine from 5-phospho-alpha-D-ribose 1-diphosphate: step 9/9.</text>
</comment>
<dbReference type="InterPro" id="IPR012131">
    <property type="entry name" value="Hstdl_DH"/>
</dbReference>
<dbReference type="GO" id="GO:0046872">
    <property type="term" value="F:metal ion binding"/>
    <property type="evidence" value="ECO:0007669"/>
    <property type="project" value="UniProtKB-KW"/>
</dbReference>
<dbReference type="PANTHER" id="PTHR21256">
    <property type="entry name" value="HISTIDINOL DEHYDROGENASE HDH"/>
    <property type="match status" value="1"/>
</dbReference>
<dbReference type="Gene3D" id="1.20.5.1300">
    <property type="match status" value="1"/>
</dbReference>
<dbReference type="FunFam" id="1.20.5.1300:FF:000001">
    <property type="entry name" value="Histidine biosynthesis trifunctional protein"/>
    <property type="match status" value="1"/>
</dbReference>
<evidence type="ECO:0000256" key="15">
    <source>
        <dbReference type="ARBA" id="ARBA00023027"/>
    </source>
</evidence>
<comment type="cofactor">
    <cofactor evidence="3">
        <name>Zn(2+)</name>
        <dbReference type="ChEBI" id="CHEBI:29105"/>
    </cofactor>
</comment>
<dbReference type="Gene3D" id="3.10.20.810">
    <property type="entry name" value="Phosphoribosyl-AMP cyclohydrolase"/>
    <property type="match status" value="1"/>
</dbReference>
<dbReference type="GO" id="GO:0004636">
    <property type="term" value="F:phosphoribosyl-ATP diphosphatase activity"/>
    <property type="evidence" value="ECO:0007669"/>
    <property type="project" value="UniProtKB-UniRule"/>
</dbReference>
<keyword evidence="15 19" id="KW-0520">NAD</keyword>
<dbReference type="NCBIfam" id="TIGR00069">
    <property type="entry name" value="hisD"/>
    <property type="match status" value="1"/>
</dbReference>
<evidence type="ECO:0000256" key="17">
    <source>
        <dbReference type="ARBA" id="ARBA00023268"/>
    </source>
</evidence>
<comment type="pathway">
    <text evidence="5">Amino-acid biosynthesis; L-histidine biosynthesis; L-histidine from 5-phospho-alpha-D-ribose 1-diphosphate: step 3/9.</text>
</comment>
<dbReference type="FunFam" id="1.10.287.1080:FF:000002">
    <property type="entry name" value="Histidine biosynthesis bifunctional protein HisIE"/>
    <property type="match status" value="1"/>
</dbReference>
<evidence type="ECO:0000256" key="12">
    <source>
        <dbReference type="ARBA" id="ARBA00022833"/>
    </source>
</evidence>
<dbReference type="AlphaFoldDB" id="A0A1L9X7W5"/>
<dbReference type="Gene3D" id="3.40.50.1980">
    <property type="entry name" value="Nitrogenase molybdenum iron protein domain"/>
    <property type="match status" value="2"/>
</dbReference>
<dbReference type="OMA" id="SVFIGAW"/>
<keyword evidence="16 19" id="KW-0368">Histidine biosynthesis</keyword>
<feature type="compositionally biased region" description="Low complexity" evidence="20">
    <location>
        <begin position="403"/>
        <end position="416"/>
    </location>
</feature>
<accession>A0A1L9X7W5</accession>
<comment type="pathway">
    <text evidence="6">Amino-acid biosynthesis; L-histidine biosynthesis; L-histidine from 5-phospho-alpha-D-ribose 1-diphosphate: step 2/9.</text>
</comment>
<comment type="similarity">
    <text evidence="7 19">In the C-terminal section; belongs to the histidinol dehydrogenase family.</text>
</comment>
<dbReference type="GO" id="GO:0005829">
    <property type="term" value="C:cytosol"/>
    <property type="evidence" value="ECO:0007669"/>
    <property type="project" value="TreeGrafter"/>
</dbReference>
<dbReference type="OrthoDB" id="1703565at2759"/>
<dbReference type="SUPFAM" id="SSF53720">
    <property type="entry name" value="ALDH-like"/>
    <property type="match status" value="1"/>
</dbReference>
<organism evidence="22 23">
    <name type="scientific">Aspergillus aculeatus (strain ATCC 16872 / CBS 172.66 / WB 5094)</name>
    <dbReference type="NCBI Taxonomy" id="690307"/>
    <lineage>
        <taxon>Eukaryota</taxon>
        <taxon>Fungi</taxon>
        <taxon>Dikarya</taxon>
        <taxon>Ascomycota</taxon>
        <taxon>Pezizomycotina</taxon>
        <taxon>Eurotiomycetes</taxon>
        <taxon>Eurotiomycetidae</taxon>
        <taxon>Eurotiales</taxon>
        <taxon>Aspergillaceae</taxon>
        <taxon>Aspergillus</taxon>
        <taxon>Aspergillus subgen. Circumdati</taxon>
    </lineage>
</organism>
<dbReference type="EMBL" id="KV878970">
    <property type="protein sequence ID" value="OJK04418.1"/>
    <property type="molecule type" value="Genomic_DNA"/>
</dbReference>
<evidence type="ECO:0000256" key="5">
    <source>
        <dbReference type="ARBA" id="ARBA00005169"/>
    </source>
</evidence>
<evidence type="ECO:0000256" key="10">
    <source>
        <dbReference type="ARBA" id="ARBA00022741"/>
    </source>
</evidence>
<dbReference type="STRING" id="690307.A0A1L9X7W5"/>
<dbReference type="RefSeq" id="XP_020060757.1">
    <property type="nucleotide sequence ID" value="XM_020198923.1"/>
</dbReference>
<dbReference type="Pfam" id="PF01502">
    <property type="entry name" value="PRA-CH"/>
    <property type="match status" value="1"/>
</dbReference>
<gene>
    <name evidence="22" type="ORF">ASPACDRAFT_20119</name>
</gene>
<dbReference type="PRINTS" id="PR00083">
    <property type="entry name" value="HOLDHDRGNASE"/>
</dbReference>
<evidence type="ECO:0000256" key="13">
    <source>
        <dbReference type="ARBA" id="ARBA00022840"/>
    </source>
</evidence>
<comment type="catalytic activity">
    <reaction evidence="1 19">
        <text>1-(5-phospho-beta-D-ribosyl)-5'-AMP + H2O = 1-(5-phospho-beta-D-ribosyl)-5-[(5-phospho-beta-D-ribosylamino)methylideneamino]imidazole-4-carboxamide</text>
        <dbReference type="Rhea" id="RHEA:20049"/>
        <dbReference type="ChEBI" id="CHEBI:15377"/>
        <dbReference type="ChEBI" id="CHEBI:58435"/>
        <dbReference type="ChEBI" id="CHEBI:59457"/>
        <dbReference type="EC" id="3.5.4.19"/>
    </reaction>
</comment>
<dbReference type="InterPro" id="IPR038019">
    <property type="entry name" value="PRib_AMP_CycHydrolase_sf"/>
</dbReference>
<protein>
    <recommendedName>
        <fullName evidence="19">Histidine biosynthesis trifunctional protein</fullName>
    </recommendedName>
    <domain>
        <recommendedName>
            <fullName evidence="19">Phosphoribosyl-AMP cyclohydrolase</fullName>
            <ecNumber evidence="19">3.5.4.19</ecNumber>
        </recommendedName>
    </domain>
    <domain>
        <recommendedName>
            <fullName evidence="19">Phosphoribosyl-ATP pyrophosphohydrolase</fullName>
            <ecNumber evidence="19">3.6.1.31</ecNumber>
        </recommendedName>
    </domain>
    <domain>
        <recommendedName>
            <fullName evidence="19">Histidinol dehydrogenase</fullName>
            <shortName evidence="19">HDH</shortName>
            <ecNumber evidence="19">1.1.1.23</ecNumber>
        </recommendedName>
    </domain>
</protein>
<dbReference type="Pfam" id="PF00815">
    <property type="entry name" value="Histidinol_dh"/>
    <property type="match status" value="1"/>
</dbReference>
<evidence type="ECO:0000256" key="9">
    <source>
        <dbReference type="ARBA" id="ARBA00022723"/>
    </source>
</evidence>
<dbReference type="GO" id="GO:0000105">
    <property type="term" value="P:L-histidine biosynthetic process"/>
    <property type="evidence" value="ECO:0007669"/>
    <property type="project" value="UniProtKB-UniRule"/>
</dbReference>
<evidence type="ECO:0000256" key="6">
    <source>
        <dbReference type="ARBA" id="ARBA00005204"/>
    </source>
</evidence>
<dbReference type="CDD" id="cd06572">
    <property type="entry name" value="Histidinol_dh"/>
    <property type="match status" value="1"/>
</dbReference>
<dbReference type="CDD" id="cd11546">
    <property type="entry name" value="NTP-PPase_His4"/>
    <property type="match status" value="1"/>
</dbReference>
<keyword evidence="12" id="KW-0862">Zinc</keyword>
<dbReference type="Gene3D" id="1.10.287.1080">
    <property type="entry name" value="MazG-like"/>
    <property type="match status" value="1"/>
</dbReference>